<dbReference type="SUPFAM" id="SSF53474">
    <property type="entry name" value="alpha/beta-Hydrolases"/>
    <property type="match status" value="1"/>
</dbReference>
<dbReference type="PANTHER" id="PTHR43433:SF10">
    <property type="entry name" value="AB HYDROLASE-1 DOMAIN-CONTAINING PROTEIN"/>
    <property type="match status" value="1"/>
</dbReference>
<comment type="caution">
    <text evidence="2">The sequence shown here is derived from an EMBL/GenBank/DDBJ whole genome shotgun (WGS) entry which is preliminary data.</text>
</comment>
<gene>
    <name evidence="2" type="ORF">BUE93_20985</name>
</gene>
<organism evidence="2 3">
    <name type="scientific">Chromobacterium amazonense</name>
    <dbReference type="NCBI Taxonomy" id="1382803"/>
    <lineage>
        <taxon>Bacteria</taxon>
        <taxon>Pseudomonadati</taxon>
        <taxon>Pseudomonadota</taxon>
        <taxon>Betaproteobacteria</taxon>
        <taxon>Neisseriales</taxon>
        <taxon>Chromobacteriaceae</taxon>
        <taxon>Chromobacterium</taxon>
    </lineage>
</organism>
<dbReference type="EMBL" id="MTBD01000059">
    <property type="protein sequence ID" value="PRP68682.1"/>
    <property type="molecule type" value="Genomic_DNA"/>
</dbReference>
<proteinExistence type="predicted"/>
<dbReference type="Pfam" id="PF00561">
    <property type="entry name" value="Abhydrolase_1"/>
    <property type="match status" value="1"/>
</dbReference>
<sequence>MQRNLMTEPMKSIQLQDGRQLGWREWGPQDGKPVVFCTGAGMSGSLGFGEEHLDQLGLRLIAPHRPGCANSSIHPEKSLQSWAHDVAELLSHEKLPACHVVGFSMGVPFAMALHETCTVESMAIVAGQDQFDYPETYNLLPDDVKAMLAQRRSSPSEFEQWIAGNANADWLWSFIMSGSSELDKAVYSETDFAKAYRHCLAEGFAQGGNSYARDLVNAWGEWSVTPEEVNCPVVLWFGAQDRSSVHSPDGGALLQQRFAHARRNFLDHAGGSILWTHAREILQAL</sequence>
<dbReference type="InterPro" id="IPR050471">
    <property type="entry name" value="AB_hydrolase"/>
</dbReference>
<evidence type="ECO:0000313" key="3">
    <source>
        <dbReference type="Proteomes" id="UP000239469"/>
    </source>
</evidence>
<dbReference type="Gene3D" id="3.40.50.1820">
    <property type="entry name" value="alpha/beta hydrolase"/>
    <property type="match status" value="1"/>
</dbReference>
<dbReference type="InterPro" id="IPR029058">
    <property type="entry name" value="AB_hydrolase_fold"/>
</dbReference>
<dbReference type="PANTHER" id="PTHR43433">
    <property type="entry name" value="HYDROLASE, ALPHA/BETA FOLD FAMILY PROTEIN"/>
    <property type="match status" value="1"/>
</dbReference>
<dbReference type="InterPro" id="IPR000073">
    <property type="entry name" value="AB_hydrolase_1"/>
</dbReference>
<reference evidence="2 3" key="1">
    <citation type="submission" date="2017-01" db="EMBL/GenBank/DDBJ databases">
        <title>New insights into the genetic diversity of Chromobacterium isolated from tropical freshwater lake.</title>
        <authorList>
            <person name="Santos A.B."/>
            <person name="Nascimento A.M."/>
            <person name="Da Silva P.C."/>
        </authorList>
    </citation>
    <scope>NUCLEOTIDE SEQUENCE [LARGE SCALE GENOMIC DNA]</scope>
    <source>
        <strain evidence="2 3">56AF</strain>
    </source>
</reference>
<accession>A0A2S9WYY6</accession>
<protein>
    <recommendedName>
        <fullName evidence="1">AB hydrolase-1 domain-containing protein</fullName>
    </recommendedName>
</protein>
<feature type="domain" description="AB hydrolase-1" evidence="1">
    <location>
        <begin position="32"/>
        <end position="277"/>
    </location>
</feature>
<dbReference type="AlphaFoldDB" id="A0A2S9WYY6"/>
<evidence type="ECO:0000259" key="1">
    <source>
        <dbReference type="Pfam" id="PF00561"/>
    </source>
</evidence>
<name>A0A2S9WYY6_9NEIS</name>
<dbReference type="Proteomes" id="UP000239469">
    <property type="component" value="Unassembled WGS sequence"/>
</dbReference>
<evidence type="ECO:0000313" key="2">
    <source>
        <dbReference type="EMBL" id="PRP68682.1"/>
    </source>
</evidence>